<reference evidence="1" key="1">
    <citation type="submission" date="2021-02" db="EMBL/GenBank/DDBJ databases">
        <authorList>
            <consortium name="DOE Joint Genome Institute"/>
            <person name="Ahrendt S."/>
            <person name="Looney B.P."/>
            <person name="Miyauchi S."/>
            <person name="Morin E."/>
            <person name="Drula E."/>
            <person name="Courty P.E."/>
            <person name="Chicoki N."/>
            <person name="Fauchery L."/>
            <person name="Kohler A."/>
            <person name="Kuo A."/>
            <person name="Labutti K."/>
            <person name="Pangilinan J."/>
            <person name="Lipzen A."/>
            <person name="Riley R."/>
            <person name="Andreopoulos W."/>
            <person name="He G."/>
            <person name="Johnson J."/>
            <person name="Barry K.W."/>
            <person name="Grigoriev I.V."/>
            <person name="Nagy L."/>
            <person name="Hibbett D."/>
            <person name="Henrissat B."/>
            <person name="Matheny P.B."/>
            <person name="Labbe J."/>
            <person name="Martin F."/>
        </authorList>
    </citation>
    <scope>NUCLEOTIDE SEQUENCE</scope>
    <source>
        <strain evidence="1">EC-137</strain>
    </source>
</reference>
<dbReference type="EMBL" id="MU273645">
    <property type="protein sequence ID" value="KAI0030002.1"/>
    <property type="molecule type" value="Genomic_DNA"/>
</dbReference>
<evidence type="ECO:0000313" key="2">
    <source>
        <dbReference type="Proteomes" id="UP000814128"/>
    </source>
</evidence>
<protein>
    <submittedName>
        <fullName evidence="1">Uncharacterized protein</fullName>
    </submittedName>
</protein>
<gene>
    <name evidence="1" type="ORF">K488DRAFT_88194</name>
</gene>
<comment type="caution">
    <text evidence="1">The sequence shown here is derived from an EMBL/GenBank/DDBJ whole genome shotgun (WGS) entry which is preliminary data.</text>
</comment>
<reference evidence="1" key="2">
    <citation type="journal article" date="2022" name="New Phytol.">
        <title>Evolutionary transition to the ectomycorrhizal habit in the genomes of a hyperdiverse lineage of mushroom-forming fungi.</title>
        <authorList>
            <person name="Looney B."/>
            <person name="Miyauchi S."/>
            <person name="Morin E."/>
            <person name="Drula E."/>
            <person name="Courty P.E."/>
            <person name="Kohler A."/>
            <person name="Kuo A."/>
            <person name="LaButti K."/>
            <person name="Pangilinan J."/>
            <person name="Lipzen A."/>
            <person name="Riley R."/>
            <person name="Andreopoulos W."/>
            <person name="He G."/>
            <person name="Johnson J."/>
            <person name="Nolan M."/>
            <person name="Tritt A."/>
            <person name="Barry K.W."/>
            <person name="Grigoriev I.V."/>
            <person name="Nagy L.G."/>
            <person name="Hibbett D."/>
            <person name="Henrissat B."/>
            <person name="Matheny P.B."/>
            <person name="Labbe J."/>
            <person name="Martin F.M."/>
        </authorList>
    </citation>
    <scope>NUCLEOTIDE SEQUENCE</scope>
    <source>
        <strain evidence="1">EC-137</strain>
    </source>
</reference>
<evidence type="ECO:0000313" key="1">
    <source>
        <dbReference type="EMBL" id="KAI0030002.1"/>
    </source>
</evidence>
<proteinExistence type="predicted"/>
<accession>A0ACB8QEB6</accession>
<sequence length="352" mass="39102">MIPQAWRLSFILNASAFAALCDAVHFPGQFSVYFYLAHNPPADRPNQDGLPTEIMLKDALPHAKELVEYYHNHKPGGTIGPLHGFPVPLRDQCRIADTDAALGLVSSVDTIDTAETETFLVKGLHDLGAALCVKTPVLTSVAIFGSMSSPFVPGLMGARLSNVQLMTEAILSRRPWLYDPKVFGLTWGRLEYEEVLERGMHGGLVFGLITFDRVPQPPILRALDEVKGMIPTSASNLAALCRDKEVEEFYKVHNVPDYTAAVVTWSRVDQEKDSPDLEFKAATTIDELIQSHCYLFPDPPRVSAQRLIVEPKIFNPALIALQIMGRRFQEEKVLATAKILDNPAHLELHNRL</sequence>
<keyword evidence="2" id="KW-1185">Reference proteome</keyword>
<organism evidence="1 2">
    <name type="scientific">Vararia minispora EC-137</name>
    <dbReference type="NCBI Taxonomy" id="1314806"/>
    <lineage>
        <taxon>Eukaryota</taxon>
        <taxon>Fungi</taxon>
        <taxon>Dikarya</taxon>
        <taxon>Basidiomycota</taxon>
        <taxon>Agaricomycotina</taxon>
        <taxon>Agaricomycetes</taxon>
        <taxon>Russulales</taxon>
        <taxon>Lachnocladiaceae</taxon>
        <taxon>Vararia</taxon>
    </lineage>
</organism>
<dbReference type="Proteomes" id="UP000814128">
    <property type="component" value="Unassembled WGS sequence"/>
</dbReference>
<name>A0ACB8QEB6_9AGAM</name>